<evidence type="ECO:0000259" key="7">
    <source>
        <dbReference type="Pfam" id="PF07980"/>
    </source>
</evidence>
<dbReference type="Proteomes" id="UP001348817">
    <property type="component" value="Chromosome"/>
</dbReference>
<keyword evidence="4" id="KW-0472">Membrane</keyword>
<feature type="chain" id="PRO_5043953125" evidence="6">
    <location>
        <begin position="23"/>
        <end position="631"/>
    </location>
</feature>
<accession>A0AAU9CN56</accession>
<sequence length="631" mass="72612">MKKIKILFVLVMSGLFPSCEFLDVVPDNVATLDHAFVDYTSVRKYLATCYSYIPNHGSVYGNPAHMGGDELWMHFPVTYFGSTNCWNIARNEQNVNSPLVNTWDGGNSGTSLFQGIRDCNIFLSRVDEVKDMEDFEKERMKGEVLFLKGYFHFLLMKHYGPIPLMKENLPVSATPEEVKVFRASIDEVGEYVLELFDQAIVQLNGYDEVTTLELGRISRTTVLAMKAKVLVTLASPMFNGNTEFSLTDKNGKQLFPQEFDPEKWVKAKDACKAAIDSIEMFTPIELYYFADARAMSDSTRVKMNIRNSVSEQWNGELIWGNSGGSASEIQRMAQARIDPNNVINEAVRSNIAPPLRIAEMFYTEHGVPISEDKEWDYENRFKLRQAEHDDRYYIETGYKTVGLHFDREPRFYASLGFDGGVWYGQGRMDDDETWVLKGKKGQPASRQGSGLYSATGYWPKKLVFFENEIRDGQGYNLRQYPFPVIRLADLYLLYAEALNESKAAPDGEVYDWIDRVRARAGLKGVVESWTQYAKNPNKVTEKAGMREIIQQERLIELAFEGQRFWDLRRWKRAGEFMNKPIKGWHIDERDAEAYYVPRVLFAPTFNRRDYLWPIKQSAIVQNTNLVQNPGW</sequence>
<evidence type="ECO:0000256" key="6">
    <source>
        <dbReference type="SAM" id="SignalP"/>
    </source>
</evidence>
<dbReference type="Gene3D" id="1.25.40.390">
    <property type="match status" value="1"/>
</dbReference>
<evidence type="ECO:0000256" key="3">
    <source>
        <dbReference type="ARBA" id="ARBA00022729"/>
    </source>
</evidence>
<evidence type="ECO:0000256" key="4">
    <source>
        <dbReference type="ARBA" id="ARBA00023136"/>
    </source>
</evidence>
<feature type="domain" description="RagB/SusD" evidence="7">
    <location>
        <begin position="316"/>
        <end position="631"/>
    </location>
</feature>
<feature type="signal peptide" evidence="6">
    <location>
        <begin position="1"/>
        <end position="22"/>
    </location>
</feature>
<proteinExistence type="inferred from homology"/>
<dbReference type="AlphaFoldDB" id="A0AAU9CN56"/>
<protein>
    <submittedName>
        <fullName evidence="9">Starch-binding protein</fullName>
    </submittedName>
</protein>
<dbReference type="Pfam" id="PF14322">
    <property type="entry name" value="SusD-like_3"/>
    <property type="match status" value="1"/>
</dbReference>
<evidence type="ECO:0000256" key="1">
    <source>
        <dbReference type="ARBA" id="ARBA00004442"/>
    </source>
</evidence>
<dbReference type="InterPro" id="IPR033985">
    <property type="entry name" value="SusD-like_N"/>
</dbReference>
<name>A0AAU9CN56_9BACT</name>
<dbReference type="InterPro" id="IPR012944">
    <property type="entry name" value="SusD_RagB_dom"/>
</dbReference>
<comment type="similarity">
    <text evidence="2">Belongs to the SusD family.</text>
</comment>
<dbReference type="KEGG" id="fax:FUAX_29630"/>
<dbReference type="RefSeq" id="WP_338392079.1">
    <property type="nucleotide sequence ID" value="NZ_AP025314.1"/>
</dbReference>
<reference evidence="9 10" key="1">
    <citation type="submission" date="2021-12" db="EMBL/GenBank/DDBJ databases">
        <title>Genome sequencing of bacteria with rrn-lacking chromosome and rrn-plasmid.</title>
        <authorList>
            <person name="Anda M."/>
            <person name="Iwasaki W."/>
        </authorList>
    </citation>
    <scope>NUCLEOTIDE SEQUENCE [LARGE SCALE GENOMIC DNA]</scope>
    <source>
        <strain evidence="9 10">DSM 100852</strain>
    </source>
</reference>
<dbReference type="InterPro" id="IPR011990">
    <property type="entry name" value="TPR-like_helical_dom_sf"/>
</dbReference>
<dbReference type="Pfam" id="PF07980">
    <property type="entry name" value="SusD_RagB"/>
    <property type="match status" value="1"/>
</dbReference>
<keyword evidence="5" id="KW-0998">Cell outer membrane</keyword>
<evidence type="ECO:0000256" key="5">
    <source>
        <dbReference type="ARBA" id="ARBA00023237"/>
    </source>
</evidence>
<evidence type="ECO:0000259" key="8">
    <source>
        <dbReference type="Pfam" id="PF14322"/>
    </source>
</evidence>
<dbReference type="EMBL" id="AP025314">
    <property type="protein sequence ID" value="BDD10531.1"/>
    <property type="molecule type" value="Genomic_DNA"/>
</dbReference>
<keyword evidence="3 6" id="KW-0732">Signal</keyword>
<dbReference type="SUPFAM" id="SSF48452">
    <property type="entry name" value="TPR-like"/>
    <property type="match status" value="1"/>
</dbReference>
<evidence type="ECO:0000256" key="2">
    <source>
        <dbReference type="ARBA" id="ARBA00006275"/>
    </source>
</evidence>
<gene>
    <name evidence="9" type="ORF">FUAX_29630</name>
</gene>
<comment type="subcellular location">
    <subcellularLocation>
        <location evidence="1">Cell outer membrane</location>
    </subcellularLocation>
</comment>
<evidence type="ECO:0000313" key="9">
    <source>
        <dbReference type="EMBL" id="BDD10531.1"/>
    </source>
</evidence>
<organism evidence="9 10">
    <name type="scientific">Fulvitalea axinellae</name>
    <dbReference type="NCBI Taxonomy" id="1182444"/>
    <lineage>
        <taxon>Bacteria</taxon>
        <taxon>Pseudomonadati</taxon>
        <taxon>Bacteroidota</taxon>
        <taxon>Cytophagia</taxon>
        <taxon>Cytophagales</taxon>
        <taxon>Persicobacteraceae</taxon>
        <taxon>Fulvitalea</taxon>
    </lineage>
</organism>
<keyword evidence="10" id="KW-1185">Reference proteome</keyword>
<dbReference type="GO" id="GO:0009279">
    <property type="term" value="C:cell outer membrane"/>
    <property type="evidence" value="ECO:0007669"/>
    <property type="project" value="UniProtKB-SubCell"/>
</dbReference>
<evidence type="ECO:0000313" key="10">
    <source>
        <dbReference type="Proteomes" id="UP001348817"/>
    </source>
</evidence>
<feature type="domain" description="SusD-like N-terminal" evidence="8">
    <location>
        <begin position="81"/>
        <end position="228"/>
    </location>
</feature>